<evidence type="ECO:0000259" key="11">
    <source>
        <dbReference type="PROSITE" id="PS51918"/>
    </source>
</evidence>
<dbReference type="RefSeq" id="WP_041894184.1">
    <property type="nucleotide sequence ID" value="NZ_CP010086.2"/>
</dbReference>
<dbReference type="SFLD" id="SFLDG01066">
    <property type="entry name" value="organic_radical-activating_enz"/>
    <property type="match status" value="1"/>
</dbReference>
<dbReference type="SUPFAM" id="SSF102114">
    <property type="entry name" value="Radical SAM enzymes"/>
    <property type="match status" value="1"/>
</dbReference>
<evidence type="ECO:0000259" key="10">
    <source>
        <dbReference type="PROSITE" id="PS51379"/>
    </source>
</evidence>
<keyword evidence="6" id="KW-0560">Oxidoreductase</keyword>
<dbReference type="PROSITE" id="PS00198">
    <property type="entry name" value="4FE4S_FER_1"/>
    <property type="match status" value="1"/>
</dbReference>
<dbReference type="GO" id="GO:0051539">
    <property type="term" value="F:4 iron, 4 sulfur cluster binding"/>
    <property type="evidence" value="ECO:0007669"/>
    <property type="project" value="UniProtKB-KW"/>
</dbReference>
<dbReference type="InterPro" id="IPR058240">
    <property type="entry name" value="rSAM_sf"/>
</dbReference>
<dbReference type="InterPro" id="IPR017900">
    <property type="entry name" value="4Fe4S_Fe_S_CS"/>
</dbReference>
<comment type="similarity">
    <text evidence="2">Belongs to the organic radical-activating enzymes family.</text>
</comment>
<dbReference type="PIRSF" id="PIRSF000371">
    <property type="entry name" value="PFL_act_enz"/>
    <property type="match status" value="1"/>
</dbReference>
<keyword evidence="8" id="KW-0411">Iron-sulfur</keyword>
<dbReference type="AlphaFoldDB" id="A0A0B5QGM9"/>
<dbReference type="Gene3D" id="3.30.70.20">
    <property type="match status" value="1"/>
</dbReference>
<dbReference type="NCBIfam" id="TIGR02494">
    <property type="entry name" value="PFLE_PFLC"/>
    <property type="match status" value="1"/>
</dbReference>
<evidence type="ECO:0000256" key="3">
    <source>
        <dbReference type="ARBA" id="ARBA00022485"/>
    </source>
</evidence>
<dbReference type="InterPro" id="IPR007197">
    <property type="entry name" value="rSAM"/>
</dbReference>
<dbReference type="InterPro" id="IPR012839">
    <property type="entry name" value="Organic_radical_activase"/>
</dbReference>
<keyword evidence="12" id="KW-0456">Lyase</keyword>
<keyword evidence="4" id="KW-0949">S-adenosyl-L-methionine</keyword>
<dbReference type="GO" id="GO:0016491">
    <property type="term" value="F:oxidoreductase activity"/>
    <property type="evidence" value="ECO:0007669"/>
    <property type="project" value="UniProtKB-KW"/>
</dbReference>
<feature type="domain" description="4Fe-4S ferredoxin-type" evidence="10">
    <location>
        <begin position="77"/>
        <end position="106"/>
    </location>
</feature>
<dbReference type="PROSITE" id="PS51918">
    <property type="entry name" value="RADICAL_SAM"/>
    <property type="match status" value="1"/>
</dbReference>
<dbReference type="OrthoDB" id="9782387at2"/>
<dbReference type="GO" id="GO:0046872">
    <property type="term" value="F:metal ion binding"/>
    <property type="evidence" value="ECO:0007669"/>
    <property type="project" value="UniProtKB-KW"/>
</dbReference>
<sequence>MKDIKACIFNIQKYSIHDGPGIRTVVFFKGCPLSCLWCSNPESQDNKIQIICDRTKCTQCLHCIDVCQNNAISLNDNHIKIDSNNCISCFACKNSCPHKALSVEGEFLTLSHVMNEVMKDEMFYEESNGGVTLSGGEVLMQHEFASQLLKVLKEKNIHTAIETTGYTSNEIFSSFIDNVDLLLFDIKHYDREKHFKVTNVYNDLIIENLKIAIDNGKDVIIRIPVIPNINSSLEDAKEFCKLLESVNAKKVNLLPFHQFGQKKYELLNKPYAFQNTQQFHEEDLLDYKNIFLKNGFDCYF</sequence>
<accession>A0A0B5QGM9</accession>
<dbReference type="SFLD" id="SFLDG01118">
    <property type="entry name" value="activating_enzymes__group_2"/>
    <property type="match status" value="1"/>
</dbReference>
<evidence type="ECO:0000313" key="12">
    <source>
        <dbReference type="EMBL" id="AJG97391.1"/>
    </source>
</evidence>
<evidence type="ECO:0000256" key="1">
    <source>
        <dbReference type="ARBA" id="ARBA00001966"/>
    </source>
</evidence>
<dbReference type="InterPro" id="IPR017896">
    <property type="entry name" value="4Fe4S_Fe-S-bd"/>
</dbReference>
<evidence type="ECO:0000256" key="6">
    <source>
        <dbReference type="ARBA" id="ARBA00023002"/>
    </source>
</evidence>
<proteinExistence type="inferred from homology"/>
<dbReference type="PROSITE" id="PS51379">
    <property type="entry name" value="4FE4S_FER_2"/>
    <property type="match status" value="2"/>
</dbReference>
<dbReference type="PANTHER" id="PTHR30352">
    <property type="entry name" value="PYRUVATE FORMATE-LYASE-ACTIVATING ENZYME"/>
    <property type="match status" value="1"/>
</dbReference>
<organism evidence="12 13">
    <name type="scientific">Clostridium beijerinckii</name>
    <name type="common">Clostridium MP</name>
    <dbReference type="NCBI Taxonomy" id="1520"/>
    <lineage>
        <taxon>Bacteria</taxon>
        <taxon>Bacillati</taxon>
        <taxon>Bacillota</taxon>
        <taxon>Clostridia</taxon>
        <taxon>Eubacteriales</taxon>
        <taxon>Clostridiaceae</taxon>
        <taxon>Clostridium</taxon>
    </lineage>
</organism>
<dbReference type="STRING" id="1520.LF65_00764"/>
<dbReference type="Proteomes" id="UP000031866">
    <property type="component" value="Chromosome"/>
</dbReference>
<evidence type="ECO:0000256" key="5">
    <source>
        <dbReference type="ARBA" id="ARBA00022723"/>
    </source>
</evidence>
<dbReference type="InterPro" id="IPR040074">
    <property type="entry name" value="BssD/PflA/YjjW"/>
</dbReference>
<dbReference type="GO" id="GO:0016829">
    <property type="term" value="F:lyase activity"/>
    <property type="evidence" value="ECO:0007669"/>
    <property type="project" value="UniProtKB-KW"/>
</dbReference>
<dbReference type="Gene3D" id="3.80.30.10">
    <property type="entry name" value="pyruvate-formate lyase- activating enzyme"/>
    <property type="match status" value="1"/>
</dbReference>
<comment type="cofactor">
    <cofactor evidence="1">
        <name>[4Fe-4S] cluster</name>
        <dbReference type="ChEBI" id="CHEBI:49883"/>
    </cofactor>
</comment>
<dbReference type="SFLD" id="SFLDS00029">
    <property type="entry name" value="Radical_SAM"/>
    <property type="match status" value="1"/>
</dbReference>
<dbReference type="SUPFAM" id="SSF54862">
    <property type="entry name" value="4Fe-4S ferredoxins"/>
    <property type="match status" value="1"/>
</dbReference>
<gene>
    <name evidence="12" type="ORF">LF65_00764</name>
</gene>
<evidence type="ECO:0000256" key="2">
    <source>
        <dbReference type="ARBA" id="ARBA00009777"/>
    </source>
</evidence>
<dbReference type="InterPro" id="IPR001989">
    <property type="entry name" value="Radical_activat_CS"/>
</dbReference>
<feature type="domain" description="Radical SAM core" evidence="11">
    <location>
        <begin position="17"/>
        <end position="297"/>
    </location>
</feature>
<dbReference type="InterPro" id="IPR034457">
    <property type="entry name" value="Organic_radical-activating"/>
</dbReference>
<protein>
    <submittedName>
        <fullName evidence="12">Pyruvate formate lyase-activating protein</fullName>
    </submittedName>
</protein>
<keyword evidence="12" id="KW-0670">Pyruvate</keyword>
<comment type="catalytic activity">
    <reaction evidence="9">
        <text>glycyl-[protein] + reduced [flavodoxin] + S-adenosyl-L-methionine = glycin-2-yl radical-[protein] + semiquinone [flavodoxin] + 5'-deoxyadenosine + L-methionine + H(+)</text>
        <dbReference type="Rhea" id="RHEA:61976"/>
        <dbReference type="Rhea" id="RHEA-COMP:10622"/>
        <dbReference type="Rhea" id="RHEA-COMP:14480"/>
        <dbReference type="Rhea" id="RHEA-COMP:15993"/>
        <dbReference type="Rhea" id="RHEA-COMP:15994"/>
        <dbReference type="ChEBI" id="CHEBI:15378"/>
        <dbReference type="ChEBI" id="CHEBI:17319"/>
        <dbReference type="ChEBI" id="CHEBI:29947"/>
        <dbReference type="ChEBI" id="CHEBI:32722"/>
        <dbReference type="ChEBI" id="CHEBI:57618"/>
        <dbReference type="ChEBI" id="CHEBI:57844"/>
        <dbReference type="ChEBI" id="CHEBI:59789"/>
        <dbReference type="ChEBI" id="CHEBI:140311"/>
    </reaction>
</comment>
<dbReference type="PANTHER" id="PTHR30352:SF4">
    <property type="entry name" value="PYRUVATE FORMATE-LYASE 2-ACTIVATING ENZYME"/>
    <property type="match status" value="1"/>
</dbReference>
<evidence type="ECO:0000256" key="8">
    <source>
        <dbReference type="ARBA" id="ARBA00023014"/>
    </source>
</evidence>
<dbReference type="CDD" id="cd01335">
    <property type="entry name" value="Radical_SAM"/>
    <property type="match status" value="1"/>
</dbReference>
<dbReference type="PROSITE" id="PS01087">
    <property type="entry name" value="RADICAL_ACTIVATING"/>
    <property type="match status" value="1"/>
</dbReference>
<evidence type="ECO:0000256" key="9">
    <source>
        <dbReference type="ARBA" id="ARBA00047365"/>
    </source>
</evidence>
<feature type="domain" description="4Fe-4S ferredoxin-type" evidence="10">
    <location>
        <begin position="48"/>
        <end position="76"/>
    </location>
</feature>
<reference evidence="13" key="1">
    <citation type="submission" date="2014-12" db="EMBL/GenBank/DDBJ databases">
        <title>Genome sequence of Clostridium beijerinckii strain 59B.</title>
        <authorList>
            <person name="Little G.T."/>
            <person name="Minton N.P."/>
        </authorList>
    </citation>
    <scope>NUCLEOTIDE SEQUENCE [LARGE SCALE GENOMIC DNA]</scope>
    <source>
        <strain evidence="13">59B</strain>
    </source>
</reference>
<dbReference type="KEGG" id="cbei:LF65_00764"/>
<name>A0A0B5QGM9_CLOBE</name>
<keyword evidence="7" id="KW-0408">Iron</keyword>
<evidence type="ECO:0000256" key="7">
    <source>
        <dbReference type="ARBA" id="ARBA00023004"/>
    </source>
</evidence>
<dbReference type="Pfam" id="PF04055">
    <property type="entry name" value="Radical_SAM"/>
    <property type="match status" value="1"/>
</dbReference>
<evidence type="ECO:0000256" key="4">
    <source>
        <dbReference type="ARBA" id="ARBA00022691"/>
    </source>
</evidence>
<keyword evidence="3" id="KW-0004">4Fe-4S</keyword>
<dbReference type="EMBL" id="CP010086">
    <property type="protein sequence ID" value="AJG97391.1"/>
    <property type="molecule type" value="Genomic_DNA"/>
</dbReference>
<keyword evidence="5" id="KW-0479">Metal-binding</keyword>
<evidence type="ECO:0000313" key="13">
    <source>
        <dbReference type="Proteomes" id="UP000031866"/>
    </source>
</evidence>